<keyword evidence="3" id="KW-1185">Reference proteome</keyword>
<keyword evidence="1" id="KW-0812">Transmembrane</keyword>
<keyword evidence="1" id="KW-1133">Transmembrane helix</keyword>
<evidence type="ECO:0000313" key="2">
    <source>
        <dbReference type="EMBL" id="CAK0819186.1"/>
    </source>
</evidence>
<feature type="transmembrane region" description="Helical" evidence="1">
    <location>
        <begin position="83"/>
        <end position="102"/>
    </location>
</feature>
<dbReference type="Proteomes" id="UP001189429">
    <property type="component" value="Unassembled WGS sequence"/>
</dbReference>
<evidence type="ECO:0000313" key="3">
    <source>
        <dbReference type="Proteomes" id="UP001189429"/>
    </source>
</evidence>
<organism evidence="2 3">
    <name type="scientific">Prorocentrum cordatum</name>
    <dbReference type="NCBI Taxonomy" id="2364126"/>
    <lineage>
        <taxon>Eukaryota</taxon>
        <taxon>Sar</taxon>
        <taxon>Alveolata</taxon>
        <taxon>Dinophyceae</taxon>
        <taxon>Prorocentrales</taxon>
        <taxon>Prorocentraceae</taxon>
        <taxon>Prorocentrum</taxon>
    </lineage>
</organism>
<feature type="non-terminal residue" evidence="2">
    <location>
        <position position="1"/>
    </location>
</feature>
<feature type="transmembrane region" description="Helical" evidence="1">
    <location>
        <begin position="44"/>
        <end position="63"/>
    </location>
</feature>
<dbReference type="EMBL" id="CAUYUJ010006968">
    <property type="protein sequence ID" value="CAK0819186.1"/>
    <property type="molecule type" value="Genomic_DNA"/>
</dbReference>
<gene>
    <name evidence="2" type="ORF">PCOR1329_LOCUS21234</name>
</gene>
<proteinExistence type="predicted"/>
<evidence type="ECO:0000256" key="1">
    <source>
        <dbReference type="SAM" id="Phobius"/>
    </source>
</evidence>
<keyword evidence="1" id="KW-0472">Membrane</keyword>
<comment type="caution">
    <text evidence="2">The sequence shown here is derived from an EMBL/GenBank/DDBJ whole genome shotgun (WGS) entry which is preliminary data.</text>
</comment>
<accession>A0ABN9RN06</accession>
<reference evidence="2" key="1">
    <citation type="submission" date="2023-10" db="EMBL/GenBank/DDBJ databases">
        <authorList>
            <person name="Chen Y."/>
            <person name="Shah S."/>
            <person name="Dougan E. K."/>
            <person name="Thang M."/>
            <person name="Chan C."/>
        </authorList>
    </citation>
    <scope>NUCLEOTIDE SEQUENCE [LARGE SCALE GENOMIC DNA]</scope>
</reference>
<name>A0ABN9RN06_9DINO</name>
<protein>
    <submittedName>
        <fullName evidence="2">Uncharacterized protein</fullName>
    </submittedName>
</protein>
<sequence>QAKRDPAAETPLSRWRLVSTMWPGQFLLHSGLSDPESVRFRMPWYIFCSISFCVMGAAFVAQVSMLWDKTADVVHGQAVDSCGVAVTAAFAGTNLWLAWCFLKNVTVSCRT</sequence>